<feature type="compositionally biased region" description="Polar residues" evidence="11">
    <location>
        <begin position="672"/>
        <end position="682"/>
    </location>
</feature>
<dbReference type="SUPFAM" id="SSF101941">
    <property type="entry name" value="NAC domain"/>
    <property type="match status" value="1"/>
</dbReference>
<keyword evidence="15" id="KW-1185">Reference proteome</keyword>
<dbReference type="PROSITE" id="PS51005">
    <property type="entry name" value="NAC"/>
    <property type="match status" value="1"/>
</dbReference>
<proteinExistence type="predicted"/>
<evidence type="ECO:0000256" key="12">
    <source>
        <dbReference type="SAM" id="Phobius"/>
    </source>
</evidence>
<evidence type="ECO:0000256" key="1">
    <source>
        <dbReference type="ARBA" id="ARBA00004123"/>
    </source>
</evidence>
<dbReference type="Pfam" id="PF02365">
    <property type="entry name" value="NAM"/>
    <property type="match status" value="1"/>
</dbReference>
<gene>
    <name evidence="14" type="ORF">O6P43_020031</name>
</gene>
<dbReference type="EMBL" id="JARAOO010000008">
    <property type="protein sequence ID" value="KAJ7959458.1"/>
    <property type="molecule type" value="Genomic_DNA"/>
</dbReference>
<evidence type="ECO:0000256" key="6">
    <source>
        <dbReference type="ARBA" id="ARBA00023125"/>
    </source>
</evidence>
<evidence type="ECO:0000256" key="10">
    <source>
        <dbReference type="ARBA" id="ARBA00023242"/>
    </source>
</evidence>
<feature type="compositionally biased region" description="Basic and acidic residues" evidence="11">
    <location>
        <begin position="637"/>
        <end position="649"/>
    </location>
</feature>
<dbReference type="GO" id="GO:0016020">
    <property type="term" value="C:membrane"/>
    <property type="evidence" value="ECO:0007669"/>
    <property type="project" value="UniProtKB-SubCell"/>
</dbReference>
<dbReference type="PANTHER" id="PTHR31744:SF216">
    <property type="entry name" value="NAC TRANSCRIPTION FACTOR"/>
    <property type="match status" value="1"/>
</dbReference>
<feature type="domain" description="NAC" evidence="13">
    <location>
        <begin position="9"/>
        <end position="159"/>
    </location>
</feature>
<evidence type="ECO:0000256" key="8">
    <source>
        <dbReference type="ARBA" id="ARBA00023159"/>
    </source>
</evidence>
<keyword evidence="7 12" id="KW-0472">Membrane</keyword>
<feature type="region of interest" description="Disordered" evidence="11">
    <location>
        <begin position="631"/>
        <end position="651"/>
    </location>
</feature>
<dbReference type="AlphaFoldDB" id="A0AAD7PKZ6"/>
<evidence type="ECO:0000313" key="15">
    <source>
        <dbReference type="Proteomes" id="UP001163823"/>
    </source>
</evidence>
<dbReference type="InterPro" id="IPR003441">
    <property type="entry name" value="NAC-dom"/>
</dbReference>
<evidence type="ECO:0000256" key="4">
    <source>
        <dbReference type="ARBA" id="ARBA00022989"/>
    </source>
</evidence>
<keyword evidence="9" id="KW-0804">Transcription</keyword>
<evidence type="ECO:0000256" key="5">
    <source>
        <dbReference type="ARBA" id="ARBA00023015"/>
    </source>
</evidence>
<evidence type="ECO:0000256" key="11">
    <source>
        <dbReference type="SAM" id="MobiDB-lite"/>
    </source>
</evidence>
<dbReference type="PANTHER" id="PTHR31744">
    <property type="entry name" value="PROTEIN CUP-SHAPED COTYLEDON 2-RELATED"/>
    <property type="match status" value="1"/>
</dbReference>
<evidence type="ECO:0000313" key="14">
    <source>
        <dbReference type="EMBL" id="KAJ7959458.1"/>
    </source>
</evidence>
<dbReference type="GO" id="GO:0000976">
    <property type="term" value="F:transcription cis-regulatory region binding"/>
    <property type="evidence" value="ECO:0007669"/>
    <property type="project" value="UniProtKB-ARBA"/>
</dbReference>
<reference evidence="14" key="1">
    <citation type="journal article" date="2023" name="Science">
        <title>Elucidation of the pathway for biosynthesis of saponin adjuvants from the soapbark tree.</title>
        <authorList>
            <person name="Reed J."/>
            <person name="Orme A."/>
            <person name="El-Demerdash A."/>
            <person name="Owen C."/>
            <person name="Martin L.B.B."/>
            <person name="Misra R.C."/>
            <person name="Kikuchi S."/>
            <person name="Rejzek M."/>
            <person name="Martin A.C."/>
            <person name="Harkess A."/>
            <person name="Leebens-Mack J."/>
            <person name="Louveau T."/>
            <person name="Stephenson M.J."/>
            <person name="Osbourn A."/>
        </authorList>
    </citation>
    <scope>NUCLEOTIDE SEQUENCE</scope>
    <source>
        <strain evidence="14">S10</strain>
    </source>
</reference>
<evidence type="ECO:0000256" key="2">
    <source>
        <dbReference type="ARBA" id="ARBA00004167"/>
    </source>
</evidence>
<protein>
    <submittedName>
        <fullName evidence="14">NAC domain-containing protein</fullName>
    </submittedName>
</protein>
<accession>A0AAD7PKZ6</accession>
<name>A0AAD7PKZ6_QUISA</name>
<feature type="transmembrane region" description="Helical" evidence="12">
    <location>
        <begin position="715"/>
        <end position="735"/>
    </location>
</feature>
<evidence type="ECO:0000256" key="9">
    <source>
        <dbReference type="ARBA" id="ARBA00023163"/>
    </source>
</evidence>
<evidence type="ECO:0000256" key="3">
    <source>
        <dbReference type="ARBA" id="ARBA00022692"/>
    </source>
</evidence>
<organism evidence="14 15">
    <name type="scientific">Quillaja saponaria</name>
    <name type="common">Soap bark tree</name>
    <dbReference type="NCBI Taxonomy" id="32244"/>
    <lineage>
        <taxon>Eukaryota</taxon>
        <taxon>Viridiplantae</taxon>
        <taxon>Streptophyta</taxon>
        <taxon>Embryophyta</taxon>
        <taxon>Tracheophyta</taxon>
        <taxon>Spermatophyta</taxon>
        <taxon>Magnoliopsida</taxon>
        <taxon>eudicotyledons</taxon>
        <taxon>Gunneridae</taxon>
        <taxon>Pentapetalae</taxon>
        <taxon>rosids</taxon>
        <taxon>fabids</taxon>
        <taxon>Fabales</taxon>
        <taxon>Quillajaceae</taxon>
        <taxon>Quillaja</taxon>
    </lineage>
</organism>
<keyword evidence="10" id="KW-0539">Nucleus</keyword>
<feature type="region of interest" description="Disordered" evidence="11">
    <location>
        <begin position="663"/>
        <end position="689"/>
    </location>
</feature>
<dbReference type="FunFam" id="2.170.150.80:FF:000002">
    <property type="entry name" value="Nac domain-containing protein 86"/>
    <property type="match status" value="1"/>
</dbReference>
<dbReference type="Gene3D" id="2.170.150.80">
    <property type="entry name" value="NAC domain"/>
    <property type="match status" value="1"/>
</dbReference>
<keyword evidence="5" id="KW-0805">Transcription regulation</keyword>
<evidence type="ECO:0000256" key="7">
    <source>
        <dbReference type="ARBA" id="ARBA00023136"/>
    </source>
</evidence>
<keyword evidence="4 12" id="KW-1133">Transmembrane helix</keyword>
<keyword evidence="8" id="KW-0010">Activator</keyword>
<dbReference type="InterPro" id="IPR036093">
    <property type="entry name" value="NAC_dom_sf"/>
</dbReference>
<dbReference type="GO" id="GO:0006355">
    <property type="term" value="P:regulation of DNA-templated transcription"/>
    <property type="evidence" value="ECO:0007669"/>
    <property type="project" value="InterPro"/>
</dbReference>
<keyword evidence="6" id="KW-0238">DNA-binding</keyword>
<comment type="caution">
    <text evidence="14">The sequence shown here is derived from an EMBL/GenBank/DDBJ whole genome shotgun (WGS) entry which is preliminary data.</text>
</comment>
<dbReference type="GO" id="GO:0005634">
    <property type="term" value="C:nucleus"/>
    <property type="evidence" value="ECO:0007669"/>
    <property type="project" value="UniProtKB-SubCell"/>
</dbReference>
<comment type="subcellular location">
    <subcellularLocation>
        <location evidence="2">Membrane</location>
        <topology evidence="2">Single-pass membrane protein</topology>
    </subcellularLocation>
    <subcellularLocation>
        <location evidence="1">Nucleus</location>
    </subcellularLocation>
</comment>
<evidence type="ECO:0000259" key="13">
    <source>
        <dbReference type="PROSITE" id="PS51005"/>
    </source>
</evidence>
<keyword evidence="3 12" id="KW-0812">Transmembrane</keyword>
<dbReference type="Proteomes" id="UP001163823">
    <property type="component" value="Chromosome 8"/>
</dbReference>
<sequence length="744" mass="82846">MAVVSLNSLPLGFRFRPTDQELIDYYLRLKINGNDGEVRVIREIDVCKCEPWDLPDLSVIKTKDPEWFFFCPQDRKYPNGHRVNRATDQGYWKATGKDRKIKIGSSLIGMKKTLVFYTGRAPKGQRTCWVMHEYRPTLKELDGTNPGQNAFVLCRLFKKPDEIINVLHCDEAERTVSSANTAKSSPEDTQSDLAVVAVSPSLGTEYEKNNGNLFCINDTSEETTSNIITPVDTRSDGCDAQDQLIKATATEQVDQLLEEDLRLLYPMPDSSDGKVFSPDYWYNPAELGSCMYLPANDGMDGSGMQLQYGTNEPDISEFLNTVLNSDECSCEESSSQKHLAVEGESFKRSGSGSESDLEMANSLSLQDFGMPEWGEGLWPEEYTQKKVPFLMGETTFSCPLTSGHNADAQNRYLGSIQTESQKAVSSFADAVVHQANDLVNSYEEPRNSAQAFACGATGTGIRIRTRQGQNLQPAMNTVAQGTAPRRIRLQCKLQAQPPHSSNMSSDWSCKSEEYESKPIIADIHLLQERSPMEKHSTDDDDNVVHDVVLQANNLVNSNEEPRNGVQTFASGATGTGIRIRTRQGRNQQPAVNTVAQGNAPRRIRLQRKLQAQPLHSSNMSSDWSCKSEEYESQSIIADDKDPMEKHSTDDDAAAADTNTLNEHLKISPPESPNSNKISQQHSMKGRPHSRSKVNILMGEKVFSAFCRDYSARHSLWSSAIIIFAIVVLLISFVNIRGYLAVLNF</sequence>